<dbReference type="EMBL" id="KV425956">
    <property type="protein sequence ID" value="KZV95471.1"/>
    <property type="molecule type" value="Genomic_DNA"/>
</dbReference>
<dbReference type="STRING" id="1314781.A0A165JXC4"/>
<feature type="region of interest" description="Disordered" evidence="1">
    <location>
        <begin position="357"/>
        <end position="562"/>
    </location>
</feature>
<protein>
    <submittedName>
        <fullName evidence="2">Uncharacterized protein</fullName>
    </submittedName>
</protein>
<evidence type="ECO:0000313" key="2">
    <source>
        <dbReference type="EMBL" id="KZV95471.1"/>
    </source>
</evidence>
<accession>A0A165JXC4</accession>
<dbReference type="OrthoDB" id="3231188at2759"/>
<dbReference type="Pfam" id="PF20414">
    <property type="entry name" value="DUF6698"/>
    <property type="match status" value="1"/>
</dbReference>
<feature type="compositionally biased region" description="Pro residues" evidence="1">
    <location>
        <begin position="397"/>
        <end position="410"/>
    </location>
</feature>
<dbReference type="AlphaFoldDB" id="A0A165JXC4"/>
<gene>
    <name evidence="2" type="ORF">EXIGLDRAFT_766162</name>
</gene>
<organism evidence="2 3">
    <name type="scientific">Exidia glandulosa HHB12029</name>
    <dbReference type="NCBI Taxonomy" id="1314781"/>
    <lineage>
        <taxon>Eukaryota</taxon>
        <taxon>Fungi</taxon>
        <taxon>Dikarya</taxon>
        <taxon>Basidiomycota</taxon>
        <taxon>Agaricomycotina</taxon>
        <taxon>Agaricomycetes</taxon>
        <taxon>Auriculariales</taxon>
        <taxon>Exidiaceae</taxon>
        <taxon>Exidia</taxon>
    </lineage>
</organism>
<feature type="compositionally biased region" description="Basic and acidic residues" evidence="1">
    <location>
        <begin position="370"/>
        <end position="382"/>
    </location>
</feature>
<sequence>MPASSTGGHSRPTDRHGHHHSGHRESADPSEALRLMQLKYDELADKYNHLESTVAHQTSTSTHRHRHSSDSDSDEAPPHKKNHSALSTPEEETAQRAGQATLLQAALWLHGGLNFRTYKRRDSYNKAERWTTPDGNVQAQLRGIEGFWPGFVDFTKLTAAEWKAFKSGLNAMRTLAVHRTRADDAHEIFGERAMHMHSAAERKAHFAELIGYQPNSPKGPHYSAFHVPILHRNESAVYQKTDIFLHPYGFRIYIGVTRAHLGLIDFLTDSKSYQPKRTIQDIHEFTTVTPAAVAACYIWARFALSEDPTFLKVGKETHIPWEQDYNAYLKYLEVGLAKPDPDVRNIMDTWNRTIYGEGGSAADPTTQAVRRHEHEEHAKEADDIIAELGGDITMDEPTPPHSSRPSPAHPSPASRQSSSNTQLPIPHHDFLPRTSHPESQQTQQPEDMNTHDAAAWPALGHGVPSHSPSPSYTRHGAIDEDDGEQDAQPPARRRETGPRLPDDEEEPSDEDQAFGAFTARPIPAPPRANPSRRRPTVEDAEAGPTPVAAAAPPAKAARRKRK</sequence>
<reference evidence="2 3" key="1">
    <citation type="journal article" date="2016" name="Mol. Biol. Evol.">
        <title>Comparative Genomics of Early-Diverging Mushroom-Forming Fungi Provides Insights into the Origins of Lignocellulose Decay Capabilities.</title>
        <authorList>
            <person name="Nagy L.G."/>
            <person name="Riley R."/>
            <person name="Tritt A."/>
            <person name="Adam C."/>
            <person name="Daum C."/>
            <person name="Floudas D."/>
            <person name="Sun H."/>
            <person name="Yadav J.S."/>
            <person name="Pangilinan J."/>
            <person name="Larsson K.H."/>
            <person name="Matsuura K."/>
            <person name="Barry K."/>
            <person name="Labutti K."/>
            <person name="Kuo R."/>
            <person name="Ohm R.A."/>
            <person name="Bhattacharya S.S."/>
            <person name="Shirouzu T."/>
            <person name="Yoshinaga Y."/>
            <person name="Martin F.M."/>
            <person name="Grigoriev I.V."/>
            <person name="Hibbett D.S."/>
        </authorList>
    </citation>
    <scope>NUCLEOTIDE SEQUENCE [LARGE SCALE GENOMIC DNA]</scope>
    <source>
        <strain evidence="2 3">HHB12029</strain>
    </source>
</reference>
<evidence type="ECO:0000313" key="3">
    <source>
        <dbReference type="Proteomes" id="UP000077266"/>
    </source>
</evidence>
<feature type="region of interest" description="Disordered" evidence="1">
    <location>
        <begin position="1"/>
        <end position="35"/>
    </location>
</feature>
<proteinExistence type="predicted"/>
<feature type="compositionally biased region" description="Low complexity" evidence="1">
    <location>
        <begin position="411"/>
        <end position="422"/>
    </location>
</feature>
<dbReference type="Proteomes" id="UP000077266">
    <property type="component" value="Unassembled WGS sequence"/>
</dbReference>
<feature type="compositionally biased region" description="Acidic residues" evidence="1">
    <location>
        <begin position="502"/>
        <end position="512"/>
    </location>
</feature>
<keyword evidence="3" id="KW-1185">Reference proteome</keyword>
<dbReference type="InParanoid" id="A0A165JXC4"/>
<feature type="compositionally biased region" description="Basic and acidic residues" evidence="1">
    <location>
        <begin position="492"/>
        <end position="501"/>
    </location>
</feature>
<evidence type="ECO:0000256" key="1">
    <source>
        <dbReference type="SAM" id="MobiDB-lite"/>
    </source>
</evidence>
<dbReference type="InterPro" id="IPR046521">
    <property type="entry name" value="DUF6698"/>
</dbReference>
<name>A0A165JXC4_EXIGL</name>
<feature type="compositionally biased region" description="Polar residues" evidence="1">
    <location>
        <begin position="437"/>
        <end position="447"/>
    </location>
</feature>
<feature type="region of interest" description="Disordered" evidence="1">
    <location>
        <begin position="55"/>
        <end position="97"/>
    </location>
</feature>